<dbReference type="KEGG" id="hhsr:HSR6_1092"/>
<feature type="region of interest" description="Disordered" evidence="1">
    <location>
        <begin position="175"/>
        <end position="206"/>
    </location>
</feature>
<proteinExistence type="predicted"/>
<accession>A0A1J1ABM7</accession>
<dbReference type="Proteomes" id="UP000186165">
    <property type="component" value="Chromosome"/>
</dbReference>
<evidence type="ECO:0000256" key="1">
    <source>
        <dbReference type="SAM" id="MobiDB-lite"/>
    </source>
</evidence>
<dbReference type="AlphaFoldDB" id="A0A1J1ABM7"/>
<dbReference type="EMBL" id="CP016804">
    <property type="protein sequence ID" value="APE95542.1"/>
    <property type="molecule type" value="Genomic_DNA"/>
</dbReference>
<name>A0A1J1ABM7_9EURY</name>
<protein>
    <recommendedName>
        <fullName evidence="4">Lipoprotein</fullName>
    </recommendedName>
</protein>
<evidence type="ECO:0000313" key="2">
    <source>
        <dbReference type="EMBL" id="APE95542.1"/>
    </source>
</evidence>
<reference evidence="3" key="1">
    <citation type="submission" date="2016-08" db="EMBL/GenBank/DDBJ databases">
        <title>Discovery of first anaerobic lithoheterotrophic haloarchae widely represented in hypersaline habitats.</title>
        <authorList>
            <person name="Sorokin D.Y."/>
            <person name="Kublanov I.V."/>
            <person name="Roman P."/>
            <person name="Sinninghe Damste J.S."/>
            <person name="Golyshin P.N."/>
            <person name="Rojo D."/>
            <person name="Ciordia S."/>
            <person name="Mena Md.C."/>
            <person name="Ferrer M."/>
            <person name="Smedile F."/>
            <person name="Messina E."/>
            <person name="La Cono V."/>
            <person name="Yakimov M.M."/>
        </authorList>
    </citation>
    <scope>NUCLEOTIDE SEQUENCE [LARGE SCALE GENOMIC DNA]</scope>
    <source>
        <strain evidence="3">HSR6</strain>
    </source>
</reference>
<dbReference type="OrthoDB" id="253116at2157"/>
<organism evidence="2 3">
    <name type="scientific">Halodesulfurarchaeum formicicum</name>
    <dbReference type="NCBI Taxonomy" id="1873524"/>
    <lineage>
        <taxon>Archaea</taxon>
        <taxon>Methanobacteriati</taxon>
        <taxon>Methanobacteriota</taxon>
        <taxon>Stenosarchaea group</taxon>
        <taxon>Halobacteria</taxon>
        <taxon>Halobacteriales</taxon>
        <taxon>Halobacteriaceae</taxon>
        <taxon>Halodesulfurarchaeum</taxon>
    </lineage>
</organism>
<dbReference type="RefSeq" id="WP_071933053.1">
    <property type="nucleotide sequence ID" value="NZ_CP016804.1"/>
</dbReference>
<gene>
    <name evidence="2" type="ORF">HSR6_1092</name>
</gene>
<evidence type="ECO:0000313" key="3">
    <source>
        <dbReference type="Proteomes" id="UP000186165"/>
    </source>
</evidence>
<keyword evidence="3" id="KW-1185">Reference proteome</keyword>
<evidence type="ECO:0008006" key="4">
    <source>
        <dbReference type="Google" id="ProtNLM"/>
    </source>
</evidence>
<sequence length="206" mass="22439">MTPITRRETLAAATTGLVALAGCTGSREVESEPDPDEKPVDFEFQSARLATGEPIVEPEKRAETTVRPQRARHYSDYLATAEDLDAVDFATNEAATKLRDYARETNFETESIFLWISGVNECHEIVLRQATVDDDGDPHFDFCRAVRSADVACSSERTHTVGFAVRLPVDGRGVSGHGSGMSSRCRGRPDPTIFDGTVTVQSGDAE</sequence>
<dbReference type="GeneID" id="30417616"/>
<dbReference type="PROSITE" id="PS51257">
    <property type="entry name" value="PROKAR_LIPOPROTEIN"/>
    <property type="match status" value="1"/>
</dbReference>